<dbReference type="RefSeq" id="WP_197006791.1">
    <property type="nucleotide sequence ID" value="NZ_BONS01000006.1"/>
</dbReference>
<evidence type="ECO:0000256" key="1">
    <source>
        <dbReference type="SAM" id="MobiDB-lite"/>
    </source>
</evidence>
<keyword evidence="3" id="KW-1185">Reference proteome</keyword>
<name>A0A8J7GVD8_9ACTN</name>
<reference evidence="2" key="1">
    <citation type="submission" date="2020-11" db="EMBL/GenBank/DDBJ databases">
        <title>Sequencing the genomes of 1000 actinobacteria strains.</title>
        <authorList>
            <person name="Klenk H.-P."/>
        </authorList>
    </citation>
    <scope>NUCLEOTIDE SEQUENCE</scope>
    <source>
        <strain evidence="2">DSM 45356</strain>
    </source>
</reference>
<feature type="region of interest" description="Disordered" evidence="1">
    <location>
        <begin position="123"/>
        <end position="142"/>
    </location>
</feature>
<protein>
    <submittedName>
        <fullName evidence="2">Uncharacterized protein</fullName>
    </submittedName>
</protein>
<gene>
    <name evidence="2" type="ORF">IW245_006419</name>
</gene>
<sequence length="142" mass="14957">MNRISLPDGAWADLRDPQAVPERLRRPIVRMQTKLAGKQAVMSAIQSTSADALDDPAESERVAASLGDALDLIDELNDLVVVALVGGWSYQSAISVDALLDMPSAAYASLRKACAPHLKDMTPDFSPDGADDAASPIAPSNA</sequence>
<comment type="caution">
    <text evidence="2">The sequence shown here is derived from an EMBL/GenBank/DDBJ whole genome shotgun (WGS) entry which is preliminary data.</text>
</comment>
<dbReference type="Proteomes" id="UP000622552">
    <property type="component" value="Unassembled WGS sequence"/>
</dbReference>
<dbReference type="EMBL" id="JADOUF010000001">
    <property type="protein sequence ID" value="MBG6140225.1"/>
    <property type="molecule type" value="Genomic_DNA"/>
</dbReference>
<evidence type="ECO:0000313" key="3">
    <source>
        <dbReference type="Proteomes" id="UP000622552"/>
    </source>
</evidence>
<organism evidence="2 3">
    <name type="scientific">Longispora fulva</name>
    <dbReference type="NCBI Taxonomy" id="619741"/>
    <lineage>
        <taxon>Bacteria</taxon>
        <taxon>Bacillati</taxon>
        <taxon>Actinomycetota</taxon>
        <taxon>Actinomycetes</taxon>
        <taxon>Micromonosporales</taxon>
        <taxon>Micromonosporaceae</taxon>
        <taxon>Longispora</taxon>
    </lineage>
</organism>
<proteinExistence type="predicted"/>
<dbReference type="AlphaFoldDB" id="A0A8J7GVD8"/>
<evidence type="ECO:0000313" key="2">
    <source>
        <dbReference type="EMBL" id="MBG6140225.1"/>
    </source>
</evidence>
<accession>A0A8J7GVD8</accession>